<reference evidence="2" key="1">
    <citation type="submission" date="2023-07" db="EMBL/GenBank/DDBJ databases">
        <title>A chromosome-level genome assembly of Lolium multiflorum.</title>
        <authorList>
            <person name="Chen Y."/>
            <person name="Copetti D."/>
            <person name="Kolliker R."/>
            <person name="Studer B."/>
        </authorList>
    </citation>
    <scope>NUCLEOTIDE SEQUENCE</scope>
    <source>
        <strain evidence="2">02402/16</strain>
        <tissue evidence="2">Leaf</tissue>
    </source>
</reference>
<dbReference type="Proteomes" id="UP001231189">
    <property type="component" value="Unassembled WGS sequence"/>
</dbReference>
<accession>A0AAD8QII2</accession>
<dbReference type="InterPro" id="IPR025836">
    <property type="entry name" value="Zn_knuckle_CX2CX4HX4C"/>
</dbReference>
<evidence type="ECO:0000259" key="1">
    <source>
        <dbReference type="Pfam" id="PF14392"/>
    </source>
</evidence>
<evidence type="ECO:0000313" key="2">
    <source>
        <dbReference type="EMBL" id="KAK1601709.1"/>
    </source>
</evidence>
<keyword evidence="3" id="KW-1185">Reference proteome</keyword>
<evidence type="ECO:0000313" key="3">
    <source>
        <dbReference type="Proteomes" id="UP001231189"/>
    </source>
</evidence>
<proteinExistence type="predicted"/>
<gene>
    <name evidence="2" type="ORF">QYE76_018403</name>
</gene>
<dbReference type="InterPro" id="IPR040256">
    <property type="entry name" value="At4g02000-like"/>
</dbReference>
<comment type="caution">
    <text evidence="2">The sequence shown here is derived from an EMBL/GenBank/DDBJ whole genome shotgun (WGS) entry which is preliminary data.</text>
</comment>
<protein>
    <recommendedName>
        <fullName evidence="1">Zinc knuckle CX2CX4HX4C domain-containing protein</fullName>
    </recommendedName>
</protein>
<feature type="domain" description="Zinc knuckle CX2CX4HX4C" evidence="1">
    <location>
        <begin position="168"/>
        <end position="211"/>
    </location>
</feature>
<dbReference type="EMBL" id="JAUUTY010000362">
    <property type="protein sequence ID" value="KAK1601709.1"/>
    <property type="molecule type" value="Genomic_DNA"/>
</dbReference>
<name>A0AAD8QII2_LOLMU</name>
<dbReference type="Pfam" id="PF14392">
    <property type="entry name" value="zf-CCHC_4"/>
    <property type="match status" value="1"/>
</dbReference>
<organism evidence="2 3">
    <name type="scientific">Lolium multiflorum</name>
    <name type="common">Italian ryegrass</name>
    <name type="synonym">Lolium perenne subsp. multiflorum</name>
    <dbReference type="NCBI Taxonomy" id="4521"/>
    <lineage>
        <taxon>Eukaryota</taxon>
        <taxon>Viridiplantae</taxon>
        <taxon>Streptophyta</taxon>
        <taxon>Embryophyta</taxon>
        <taxon>Tracheophyta</taxon>
        <taxon>Spermatophyta</taxon>
        <taxon>Magnoliopsida</taxon>
        <taxon>Liliopsida</taxon>
        <taxon>Poales</taxon>
        <taxon>Poaceae</taxon>
        <taxon>BOP clade</taxon>
        <taxon>Pooideae</taxon>
        <taxon>Poodae</taxon>
        <taxon>Poeae</taxon>
        <taxon>Poeae Chloroplast Group 2 (Poeae type)</taxon>
        <taxon>Loliodinae</taxon>
        <taxon>Loliinae</taxon>
        <taxon>Lolium</taxon>
    </lineage>
</organism>
<dbReference type="AlphaFoldDB" id="A0AAD8QII2"/>
<dbReference type="PANTHER" id="PTHR31286">
    <property type="entry name" value="GLYCINE-RICH CELL WALL STRUCTURAL PROTEIN 1.8-LIKE"/>
    <property type="match status" value="1"/>
</dbReference>
<sequence>MLDRLDLKEEDFDDVVIDEKEFKDLRAETKWLAVARLYTSREDFSNTAFYTSMRYAWNPAQEVSFRALNDNLFVIQARCLGDWKKIVEMGPWLFRGYGVIIKEYDGIQDPEKVVLDSIEVWIQIHKVPDLYRKEHLVRLMASKVGVVKKIIMLTAKDFVRVRVNLKVDTPLKRFTSLNIQGQGRVVFQLKYEKIPTFCDVCGLMGHVDEECGSGEHSP</sequence>
<dbReference type="PANTHER" id="PTHR31286:SF167">
    <property type="entry name" value="OS09G0268800 PROTEIN"/>
    <property type="match status" value="1"/>
</dbReference>